<name>A0A8T0IGY2_CERPU</name>
<sequence>MNWARGSGEKIARMAMGRARGWRYRQGAGPGRAGRTRGHGGAGLGRMIGLEGEVPGGTCERGSGANTMPDRGAGRLGCPPGVGVSPSVVVFCSFGFSHPMWQIWMP</sequence>
<feature type="region of interest" description="Disordered" evidence="1">
    <location>
        <begin position="53"/>
        <end position="72"/>
    </location>
</feature>
<feature type="region of interest" description="Disordered" evidence="1">
    <location>
        <begin position="24"/>
        <end position="47"/>
    </location>
</feature>
<accession>A0A8T0IGY2</accession>
<dbReference type="Proteomes" id="UP000822688">
    <property type="component" value="Chromosome 3"/>
</dbReference>
<evidence type="ECO:0000256" key="1">
    <source>
        <dbReference type="SAM" id="MobiDB-lite"/>
    </source>
</evidence>
<protein>
    <submittedName>
        <fullName evidence="2">Uncharacterized protein</fullName>
    </submittedName>
</protein>
<evidence type="ECO:0000313" key="3">
    <source>
        <dbReference type="Proteomes" id="UP000822688"/>
    </source>
</evidence>
<proteinExistence type="predicted"/>
<gene>
    <name evidence="2" type="ORF">KC19_3G101200</name>
</gene>
<dbReference type="EMBL" id="CM026423">
    <property type="protein sequence ID" value="KAG0583000.1"/>
    <property type="molecule type" value="Genomic_DNA"/>
</dbReference>
<evidence type="ECO:0000313" key="2">
    <source>
        <dbReference type="EMBL" id="KAG0583000.1"/>
    </source>
</evidence>
<organism evidence="2 3">
    <name type="scientific">Ceratodon purpureus</name>
    <name type="common">Fire moss</name>
    <name type="synonym">Dicranum purpureum</name>
    <dbReference type="NCBI Taxonomy" id="3225"/>
    <lineage>
        <taxon>Eukaryota</taxon>
        <taxon>Viridiplantae</taxon>
        <taxon>Streptophyta</taxon>
        <taxon>Embryophyta</taxon>
        <taxon>Bryophyta</taxon>
        <taxon>Bryophytina</taxon>
        <taxon>Bryopsida</taxon>
        <taxon>Dicranidae</taxon>
        <taxon>Pseudoditrichales</taxon>
        <taxon>Ditrichaceae</taxon>
        <taxon>Ceratodon</taxon>
    </lineage>
</organism>
<comment type="caution">
    <text evidence="2">The sequence shown here is derived from an EMBL/GenBank/DDBJ whole genome shotgun (WGS) entry which is preliminary data.</text>
</comment>
<reference evidence="2" key="1">
    <citation type="submission" date="2020-06" db="EMBL/GenBank/DDBJ databases">
        <title>WGS assembly of Ceratodon purpureus strain R40.</title>
        <authorList>
            <person name="Carey S.B."/>
            <person name="Jenkins J."/>
            <person name="Shu S."/>
            <person name="Lovell J.T."/>
            <person name="Sreedasyam A."/>
            <person name="Maumus F."/>
            <person name="Tiley G.P."/>
            <person name="Fernandez-Pozo N."/>
            <person name="Barry K."/>
            <person name="Chen C."/>
            <person name="Wang M."/>
            <person name="Lipzen A."/>
            <person name="Daum C."/>
            <person name="Saski C.A."/>
            <person name="Payton A.C."/>
            <person name="Mcbreen J.C."/>
            <person name="Conrad R.E."/>
            <person name="Kollar L.M."/>
            <person name="Olsson S."/>
            <person name="Huttunen S."/>
            <person name="Landis J.B."/>
            <person name="Wickett N.J."/>
            <person name="Johnson M.G."/>
            <person name="Rensing S.A."/>
            <person name="Grimwood J."/>
            <person name="Schmutz J."/>
            <person name="Mcdaniel S.F."/>
        </authorList>
    </citation>
    <scope>NUCLEOTIDE SEQUENCE</scope>
    <source>
        <strain evidence="2">R40</strain>
    </source>
</reference>
<keyword evidence="3" id="KW-1185">Reference proteome</keyword>
<dbReference type="AlphaFoldDB" id="A0A8T0IGY2"/>